<feature type="region of interest" description="Disordered" evidence="1">
    <location>
        <begin position="1658"/>
        <end position="1680"/>
    </location>
</feature>
<dbReference type="VEuPathDB" id="ToxoDB:cyc_04105"/>
<name>A0A1D3D6I2_9EIME</name>
<feature type="transmembrane region" description="Helical" evidence="2">
    <location>
        <begin position="1515"/>
        <end position="1539"/>
    </location>
</feature>
<dbReference type="InParanoid" id="A0A1D3D6I2"/>
<evidence type="ECO:0000256" key="2">
    <source>
        <dbReference type="SAM" id="Phobius"/>
    </source>
</evidence>
<evidence type="ECO:0000313" key="3">
    <source>
        <dbReference type="EMBL" id="OEH79062.1"/>
    </source>
</evidence>
<dbReference type="VEuPathDB" id="ToxoDB:LOC34620686"/>
<evidence type="ECO:0000313" key="4">
    <source>
        <dbReference type="Proteomes" id="UP000095192"/>
    </source>
</evidence>
<feature type="compositionally biased region" description="Polar residues" evidence="1">
    <location>
        <begin position="1024"/>
        <end position="1040"/>
    </location>
</feature>
<dbReference type="Gene3D" id="1.25.40.20">
    <property type="entry name" value="Ankyrin repeat-containing domain"/>
    <property type="match status" value="1"/>
</dbReference>
<gene>
    <name evidence="3" type="ORF">cyc_04105</name>
</gene>
<comment type="caution">
    <text evidence="3">The sequence shown here is derived from an EMBL/GenBank/DDBJ whole genome shotgun (WGS) entry which is preliminary data.</text>
</comment>
<feature type="transmembrane region" description="Helical" evidence="2">
    <location>
        <begin position="1479"/>
        <end position="1499"/>
    </location>
</feature>
<feature type="region of interest" description="Disordered" evidence="1">
    <location>
        <begin position="1024"/>
        <end position="1050"/>
    </location>
</feature>
<keyword evidence="2" id="KW-0812">Transmembrane</keyword>
<dbReference type="InterPro" id="IPR036770">
    <property type="entry name" value="Ankyrin_rpt-contain_sf"/>
</dbReference>
<dbReference type="VEuPathDB" id="ToxoDB:LOC113147161"/>
<keyword evidence="4" id="KW-1185">Reference proteome</keyword>
<feature type="transmembrane region" description="Helical" evidence="2">
    <location>
        <begin position="1278"/>
        <end position="1300"/>
    </location>
</feature>
<feature type="region of interest" description="Disordered" evidence="1">
    <location>
        <begin position="822"/>
        <end position="862"/>
    </location>
</feature>
<dbReference type="SUPFAM" id="SSF48403">
    <property type="entry name" value="Ankyrin repeat"/>
    <property type="match status" value="1"/>
</dbReference>
<sequence>MGATASASAVPFSQLQDPSCPLCRPQGPKGSQGPPVLTATRRSALTEKGRCSGRAAQGIPPAFAARLLRALEEEDPKGLLSTLKQNKRGPSQGGTLHWATAALRGKNPVGECCTAGCACASFFCFVIPGLRYGFQADALAFAGDAACLHVLFAAMHQQWPQQTTLLEILFTHGCSVDSTWPSASFRPSEREGRAVSSLSCNAAAGEAKVAGPPRSFTHLCVQRPASALASDHSTRLFCSSSSGMWGRRGPDGPSSGGAPRPAVLQTPKAAGCGWGPISDTWFFYNGNAAAGESKQQQQLLHQLKNSPLLLVGEVGLLYSRIPVVHHLIAELTQQPTEEKARLLLAFGAAPEAPISYVHAENEEAVRTAVQAKAAKRLAAFGLKYCIRFSLRQAAEAAKAQGNGGFASSASGEIPSVSDLEAAGAALMAPVVIGVGEDLPALLQAAINRNLELMQLLLENGASPDVFVLSAGLPSPLFFSVFWGILPAVRLLLAYGANPFIAKEDGEGLEATARRALQFSMLDKPRHIMKLPLPKASPAVCRQILALIDTAQRHWASYALEHAGNGSRGSMTTVTKVAGRGLPAAVMGPKVPVLLRSTWETSVCEGPPNSPTLGDCIVNKKDRCGFNNGANSTNKGDPSTSSSSTGGNSARLEGPLRSVTVKEMGLVPLPPVCGPSAGSNSTHFSVKSEDLASKVPDENDCQGDPPYRLPSVTHLFEDVPGSPIGPFVDPSSRKEKLLITKTGKDVVVDGLSNTAAGGDAGCHPDTKSWPWAPTPAVEALRGRIRTPPPFTSSVLTASTDCVPAFPPDSHNTGTAEASPIYVRQQQGPSVPVNKSPAPPCSALLPPTGKPLRKPPNASAQSSRGIRGWRQFPGELSFGGNIRSAYRMQRIAPHPISISLSPLQEPCGVTPACLICPLIFKTIRKRTLFAPELQICAGCFAHHCLSSRSPVTALRGLPRAIERQPCHSAGIEAVKQRQNGRGLQSSNSTSPSFAMSLAILPGGEEPQEFPKGLSGALTPHHLSKRLQTSTGPEASGGSTRTHSPLGPADKAVNYTGEDSVAAEAVGATSVRTAITDSDDDEIELHGWGEPWGTSKPQKLWSLEATKDACARARNLAPEAVQRFFSTLLDMRGLVMLCTGLAAAAVAGMPNALHNKWRSAHFVLVEACAALQEALGLERLVLGMHVTVAALALLFCSLSSLLLGVSPRVPTIRLVCGSLLLGGPLGLCTWAIARVHTKASLRLYWPVECTSFKPSLGLRLLQLLLQCCFTFANLSCWVATLLLLGGGFSFAALSFAVPAICIWRTGFKALMQVVSVSLSPPGHGAGPHDVEAPQEEYFSKMLSKWWRLDSWLQWVVTLPEFSGPSDVSIRPKPHDMAFYLGAPLQSEGEDIGFDGAVFVDGQQQESPIPTDATERLLPRDSTAGPEGQPAAPDTSSLIEDALMSLQAAAGESTSLMDLLDGAPSLTRSCYWFGTSVQSAIMLMYMCIDGSLAFLSLGGLTLICGERLPAGLLLSGAPIYATTCALSGALLALAKQILFYFLLAAERSGRPSGRALGTETVPNTDLVERTNGPAPWKKFREFIARADPVALLRGSFSSSAATSQQQLLERLSTGDMEAGFPIDCEDKAPEAQPQLQQLQGNPLYGAEPVFSVSSYTMRLGGEHGYKAAPSDSEGEDLDEGKQVT</sequence>
<feature type="region of interest" description="Disordered" evidence="1">
    <location>
        <begin position="1402"/>
        <end position="1430"/>
    </location>
</feature>
<proteinExistence type="predicted"/>
<feature type="region of interest" description="Disordered" evidence="1">
    <location>
        <begin position="675"/>
        <end position="700"/>
    </location>
</feature>
<feature type="region of interest" description="Disordered" evidence="1">
    <location>
        <begin position="626"/>
        <end position="651"/>
    </location>
</feature>
<protein>
    <submittedName>
        <fullName evidence="3">Ankyrin repeat-containing protein</fullName>
    </submittedName>
</protein>
<feature type="compositionally biased region" description="Low complexity" evidence="1">
    <location>
        <begin position="631"/>
        <end position="648"/>
    </location>
</feature>
<reference evidence="3 4" key="1">
    <citation type="journal article" date="2016" name="BMC Genomics">
        <title>Comparative genomics reveals Cyclospora cayetanensis possesses coccidia-like metabolism and invasion components but unique surface antigens.</title>
        <authorList>
            <person name="Liu S."/>
            <person name="Wang L."/>
            <person name="Zheng H."/>
            <person name="Xu Z."/>
            <person name="Roellig D.M."/>
            <person name="Li N."/>
            <person name="Frace M.A."/>
            <person name="Tang K."/>
            <person name="Arrowood M.J."/>
            <person name="Moss D.M."/>
            <person name="Zhang L."/>
            <person name="Feng Y."/>
            <person name="Xiao L."/>
        </authorList>
    </citation>
    <scope>NUCLEOTIDE SEQUENCE [LARGE SCALE GENOMIC DNA]</scope>
    <source>
        <strain evidence="3 4">CHN_HEN01</strain>
    </source>
</reference>
<feature type="compositionally biased region" description="Basic and acidic residues" evidence="1">
    <location>
        <begin position="685"/>
        <end position="696"/>
    </location>
</feature>
<dbReference type="Proteomes" id="UP000095192">
    <property type="component" value="Unassembled WGS sequence"/>
</dbReference>
<organism evidence="3 4">
    <name type="scientific">Cyclospora cayetanensis</name>
    <dbReference type="NCBI Taxonomy" id="88456"/>
    <lineage>
        <taxon>Eukaryota</taxon>
        <taxon>Sar</taxon>
        <taxon>Alveolata</taxon>
        <taxon>Apicomplexa</taxon>
        <taxon>Conoidasida</taxon>
        <taxon>Coccidia</taxon>
        <taxon>Eucoccidiorida</taxon>
        <taxon>Eimeriorina</taxon>
        <taxon>Eimeriidae</taxon>
        <taxon>Cyclospora</taxon>
    </lineage>
</organism>
<feature type="transmembrane region" description="Helical" evidence="2">
    <location>
        <begin position="1177"/>
        <end position="1202"/>
    </location>
</feature>
<evidence type="ECO:0000256" key="1">
    <source>
        <dbReference type="SAM" id="MobiDB-lite"/>
    </source>
</evidence>
<keyword evidence="2" id="KW-1133">Transmembrane helix</keyword>
<keyword evidence="2" id="KW-0472">Membrane</keyword>
<feature type="transmembrane region" description="Helical" evidence="2">
    <location>
        <begin position="1208"/>
        <end position="1232"/>
    </location>
</feature>
<accession>A0A1D3D6I2</accession>
<dbReference type="EMBL" id="JROU02000521">
    <property type="protein sequence ID" value="OEH79062.1"/>
    <property type="molecule type" value="Genomic_DNA"/>
</dbReference>